<name>A0A2Z6RNR1_9GLOM</name>
<evidence type="ECO:0000256" key="8">
    <source>
        <dbReference type="ARBA" id="ARBA00023004"/>
    </source>
</evidence>
<dbReference type="GO" id="GO:0020037">
    <property type="term" value="F:heme binding"/>
    <property type="evidence" value="ECO:0007669"/>
    <property type="project" value="InterPro"/>
</dbReference>
<comment type="similarity">
    <text evidence="3 12">Belongs to the cytochrome P450 family.</text>
</comment>
<dbReference type="PROSITE" id="PS00086">
    <property type="entry name" value="CYTOCHROME_P450"/>
    <property type="match status" value="1"/>
</dbReference>
<dbReference type="Proteomes" id="UP000615446">
    <property type="component" value="Unassembled WGS sequence"/>
</dbReference>
<dbReference type="EMBL" id="BEXD01001391">
    <property type="protein sequence ID" value="GBB93896.1"/>
    <property type="molecule type" value="Genomic_DNA"/>
</dbReference>
<evidence type="ECO:0000256" key="12">
    <source>
        <dbReference type="RuleBase" id="RU000461"/>
    </source>
</evidence>
<accession>A0A2Z6RNR1</accession>
<proteinExistence type="inferred from homology"/>
<dbReference type="OrthoDB" id="1844152at2759"/>
<evidence type="ECO:0000313" key="13">
    <source>
        <dbReference type="EMBL" id="GBB93896.1"/>
    </source>
</evidence>
<evidence type="ECO:0000256" key="5">
    <source>
        <dbReference type="ARBA" id="ARBA00022692"/>
    </source>
</evidence>
<evidence type="ECO:0000256" key="2">
    <source>
        <dbReference type="ARBA" id="ARBA00004370"/>
    </source>
</evidence>
<evidence type="ECO:0000256" key="3">
    <source>
        <dbReference type="ARBA" id="ARBA00010617"/>
    </source>
</evidence>
<dbReference type="SUPFAM" id="SSF48264">
    <property type="entry name" value="Cytochrome P450"/>
    <property type="match status" value="1"/>
</dbReference>
<keyword evidence="8 11" id="KW-0408">Iron</keyword>
<dbReference type="Gene3D" id="1.10.630.10">
    <property type="entry name" value="Cytochrome P450"/>
    <property type="match status" value="1"/>
</dbReference>
<dbReference type="GO" id="GO:0005506">
    <property type="term" value="F:iron ion binding"/>
    <property type="evidence" value="ECO:0007669"/>
    <property type="project" value="InterPro"/>
</dbReference>
<dbReference type="InterPro" id="IPR002403">
    <property type="entry name" value="Cyt_P450_E_grp-IV"/>
</dbReference>
<reference evidence="13 15" key="1">
    <citation type="submission" date="2017-11" db="EMBL/GenBank/DDBJ databases">
        <title>The genome of Rhizophagus clarus HR1 reveals common genetic basis of auxotrophy among arbuscular mycorrhizal fungi.</title>
        <authorList>
            <person name="Kobayashi Y."/>
        </authorList>
    </citation>
    <scope>NUCLEOTIDE SEQUENCE [LARGE SCALE GENOMIC DNA]</scope>
    <source>
        <strain evidence="13 15">HR1</strain>
    </source>
</reference>
<evidence type="ECO:0000256" key="10">
    <source>
        <dbReference type="ARBA" id="ARBA00023136"/>
    </source>
</evidence>
<dbReference type="InterPro" id="IPR017972">
    <property type="entry name" value="Cyt_P450_CS"/>
</dbReference>
<keyword evidence="6 11" id="KW-0479">Metal-binding</keyword>
<keyword evidence="5" id="KW-0812">Transmembrane</keyword>
<keyword evidence="7" id="KW-1133">Transmembrane helix</keyword>
<dbReference type="Proteomes" id="UP000247702">
    <property type="component" value="Unassembled WGS sequence"/>
</dbReference>
<keyword evidence="4 11" id="KW-0349">Heme</keyword>
<comment type="subcellular location">
    <subcellularLocation>
        <location evidence="2">Membrane</location>
    </subcellularLocation>
</comment>
<sequence length="494" mass="57831">MSLILSDTYVQLALGSLILLISFILFRKGNHLEEPPLVPYKYPIIGHTIDYFKDNKNFIKKCHAEYGEIFSLYVFGRILTFVGKDLSSEVFRNHKDFNFADATNENFPMDHFLNRPQRFFKLLPKVVLINLSGEMKFYTERVQRQLIISIDEIIGNGKVLEPPLKFVQFIIAKPIAATMVGEELSNDKELVNSFANATTDFIPFISVPPVLGFIHPYLHKQLMINMFRYLNNPFKMHRELIKKKITPVIEKRLREMKEMGDNYVSPIDILQRYIELLHKDYSVDIDVITDYMIVTIFVSVHTTSNHLTFSLDELVSNPQFYDELLEEQEQLYKNNENPYYSVEQIAKMEKLDSFIKETMRVNANYVSLQHLTLSSYFTFSNGYQVPKGRIVYIRTGEIHSDEELQGQNADEFYAFRYLKKNSRATRAEKSFLSFGLGKHMCPGRHFAINEIKIALHYLLLKYNIRKANSEKIEPKIRGHFKFPGDEELIFEKRE</sequence>
<dbReference type="EMBL" id="BLAL01000060">
    <property type="protein sequence ID" value="GES82295.1"/>
    <property type="molecule type" value="Genomic_DNA"/>
</dbReference>
<dbReference type="GO" id="GO:0016705">
    <property type="term" value="F:oxidoreductase activity, acting on paired donors, with incorporation or reduction of molecular oxygen"/>
    <property type="evidence" value="ECO:0007669"/>
    <property type="project" value="InterPro"/>
</dbReference>
<comment type="caution">
    <text evidence="13">The sequence shown here is derived from an EMBL/GenBank/DDBJ whole genome shotgun (WGS) entry which is preliminary data.</text>
</comment>
<keyword evidence="9 12" id="KW-0503">Monooxygenase</keyword>
<dbReference type="PANTHER" id="PTHR46206:SF5">
    <property type="entry name" value="P450, PUTATIVE (EUROFUNG)-RELATED"/>
    <property type="match status" value="1"/>
</dbReference>
<organism evidence="13 15">
    <name type="scientific">Rhizophagus clarus</name>
    <dbReference type="NCBI Taxonomy" id="94130"/>
    <lineage>
        <taxon>Eukaryota</taxon>
        <taxon>Fungi</taxon>
        <taxon>Fungi incertae sedis</taxon>
        <taxon>Mucoromycota</taxon>
        <taxon>Glomeromycotina</taxon>
        <taxon>Glomeromycetes</taxon>
        <taxon>Glomerales</taxon>
        <taxon>Glomeraceae</taxon>
        <taxon>Rhizophagus</taxon>
    </lineage>
</organism>
<dbReference type="PANTHER" id="PTHR46206">
    <property type="entry name" value="CYTOCHROME P450"/>
    <property type="match status" value="1"/>
</dbReference>
<dbReference type="Pfam" id="PF00067">
    <property type="entry name" value="p450"/>
    <property type="match status" value="1"/>
</dbReference>
<reference evidence="14" key="2">
    <citation type="submission" date="2019-10" db="EMBL/GenBank/DDBJ databases">
        <title>Conservation and host-specific expression of non-tandemly repeated heterogenous ribosome RNA gene in arbuscular mycorrhizal fungi.</title>
        <authorList>
            <person name="Maeda T."/>
            <person name="Kobayashi Y."/>
            <person name="Nakagawa T."/>
            <person name="Ezawa T."/>
            <person name="Yamaguchi K."/>
            <person name="Bino T."/>
            <person name="Nishimoto Y."/>
            <person name="Shigenobu S."/>
            <person name="Kawaguchi M."/>
        </authorList>
    </citation>
    <scope>NUCLEOTIDE SEQUENCE</scope>
    <source>
        <strain evidence="14">HR1</strain>
    </source>
</reference>
<gene>
    <name evidence="14" type="ORF">RCL2_000950800</name>
    <name evidence="13" type="ORF">RclHR1_02250006</name>
</gene>
<evidence type="ECO:0000256" key="9">
    <source>
        <dbReference type="ARBA" id="ARBA00023033"/>
    </source>
</evidence>
<dbReference type="GO" id="GO:0004497">
    <property type="term" value="F:monooxygenase activity"/>
    <property type="evidence" value="ECO:0007669"/>
    <property type="project" value="UniProtKB-KW"/>
</dbReference>
<evidence type="ECO:0000256" key="11">
    <source>
        <dbReference type="PIRSR" id="PIRSR602403-1"/>
    </source>
</evidence>
<evidence type="ECO:0000256" key="6">
    <source>
        <dbReference type="ARBA" id="ARBA00022723"/>
    </source>
</evidence>
<dbReference type="PRINTS" id="PR00465">
    <property type="entry name" value="EP450IV"/>
</dbReference>
<keyword evidence="15" id="KW-1185">Reference proteome</keyword>
<evidence type="ECO:0000256" key="7">
    <source>
        <dbReference type="ARBA" id="ARBA00022989"/>
    </source>
</evidence>
<keyword evidence="12" id="KW-0560">Oxidoreductase</keyword>
<dbReference type="CDD" id="cd11041">
    <property type="entry name" value="CYP503A1-like"/>
    <property type="match status" value="1"/>
</dbReference>
<feature type="binding site" description="axial binding residue" evidence="11">
    <location>
        <position position="441"/>
    </location>
    <ligand>
        <name>heme</name>
        <dbReference type="ChEBI" id="CHEBI:30413"/>
    </ligand>
    <ligandPart>
        <name>Fe</name>
        <dbReference type="ChEBI" id="CHEBI:18248"/>
    </ligandPart>
</feature>
<dbReference type="GO" id="GO:0016020">
    <property type="term" value="C:membrane"/>
    <property type="evidence" value="ECO:0007669"/>
    <property type="project" value="UniProtKB-SubCell"/>
</dbReference>
<dbReference type="InterPro" id="IPR036396">
    <property type="entry name" value="Cyt_P450_sf"/>
</dbReference>
<evidence type="ECO:0000313" key="14">
    <source>
        <dbReference type="EMBL" id="GES82295.1"/>
    </source>
</evidence>
<keyword evidence="10" id="KW-0472">Membrane</keyword>
<protein>
    <submittedName>
        <fullName evidence="14">Cytochrome P450</fullName>
    </submittedName>
</protein>
<evidence type="ECO:0000256" key="4">
    <source>
        <dbReference type="ARBA" id="ARBA00022617"/>
    </source>
</evidence>
<evidence type="ECO:0000256" key="1">
    <source>
        <dbReference type="ARBA" id="ARBA00001971"/>
    </source>
</evidence>
<dbReference type="AlphaFoldDB" id="A0A2Z6RNR1"/>
<dbReference type="InterPro" id="IPR001128">
    <property type="entry name" value="Cyt_P450"/>
</dbReference>
<comment type="cofactor">
    <cofactor evidence="1 11">
        <name>heme</name>
        <dbReference type="ChEBI" id="CHEBI:30413"/>
    </cofactor>
</comment>
<evidence type="ECO:0000313" key="15">
    <source>
        <dbReference type="Proteomes" id="UP000247702"/>
    </source>
</evidence>
<dbReference type="STRING" id="94130.A0A2Z6RNR1"/>